<sequence>MNNEIDAKNYCFDWYLQFLAWLRKIIMGGSITFMVKQTESFLLLSSNNALTYMCFLA</sequence>
<dbReference type="EMBL" id="GGEC01066937">
    <property type="protein sequence ID" value="MBX47421.1"/>
    <property type="molecule type" value="Transcribed_RNA"/>
</dbReference>
<name>A0A2P2NYF5_RHIMU</name>
<reference evidence="1" key="1">
    <citation type="submission" date="2018-02" db="EMBL/GenBank/DDBJ databases">
        <title>Rhizophora mucronata_Transcriptome.</title>
        <authorList>
            <person name="Meera S.P."/>
            <person name="Sreeshan A."/>
            <person name="Augustine A."/>
        </authorList>
    </citation>
    <scope>NUCLEOTIDE SEQUENCE</scope>
    <source>
        <tissue evidence="1">Leaf</tissue>
    </source>
</reference>
<evidence type="ECO:0000313" key="1">
    <source>
        <dbReference type="EMBL" id="MBX47421.1"/>
    </source>
</evidence>
<accession>A0A2P2NYF5</accession>
<dbReference type="AlphaFoldDB" id="A0A2P2NYF5"/>
<protein>
    <submittedName>
        <fullName evidence="1">Uncharacterized protein</fullName>
    </submittedName>
</protein>
<organism evidence="1">
    <name type="scientific">Rhizophora mucronata</name>
    <name type="common">Asiatic mangrove</name>
    <dbReference type="NCBI Taxonomy" id="61149"/>
    <lineage>
        <taxon>Eukaryota</taxon>
        <taxon>Viridiplantae</taxon>
        <taxon>Streptophyta</taxon>
        <taxon>Embryophyta</taxon>
        <taxon>Tracheophyta</taxon>
        <taxon>Spermatophyta</taxon>
        <taxon>Magnoliopsida</taxon>
        <taxon>eudicotyledons</taxon>
        <taxon>Gunneridae</taxon>
        <taxon>Pentapetalae</taxon>
        <taxon>rosids</taxon>
        <taxon>fabids</taxon>
        <taxon>Malpighiales</taxon>
        <taxon>Rhizophoraceae</taxon>
        <taxon>Rhizophora</taxon>
    </lineage>
</organism>
<proteinExistence type="predicted"/>